<accession>A0A4V1XYE1</accession>
<dbReference type="InterPro" id="IPR003399">
    <property type="entry name" value="Mce/MlaD"/>
</dbReference>
<comment type="caution">
    <text evidence="4">The sequence shown here is derived from an EMBL/GenBank/DDBJ whole genome shotgun (WGS) entry which is preliminary data.</text>
</comment>
<protein>
    <submittedName>
        <fullName evidence="4">MCE family protein</fullName>
    </submittedName>
</protein>
<dbReference type="Proteomes" id="UP000295198">
    <property type="component" value="Unassembled WGS sequence"/>
</dbReference>
<dbReference type="NCBIfam" id="TIGR00996">
    <property type="entry name" value="Mtu_fam_mce"/>
    <property type="match status" value="1"/>
</dbReference>
<dbReference type="PANTHER" id="PTHR33371:SF19">
    <property type="entry name" value="MCE-FAMILY PROTEIN MCE4A"/>
    <property type="match status" value="1"/>
</dbReference>
<proteinExistence type="predicted"/>
<dbReference type="PANTHER" id="PTHR33371">
    <property type="entry name" value="INTERMEMBRANE PHOSPHOLIPID TRANSPORT SYSTEM BINDING PROTEIN MLAD-RELATED"/>
    <property type="match status" value="1"/>
</dbReference>
<feature type="region of interest" description="Disordered" evidence="1">
    <location>
        <begin position="322"/>
        <end position="375"/>
    </location>
</feature>
<evidence type="ECO:0000313" key="5">
    <source>
        <dbReference type="Proteomes" id="UP000295198"/>
    </source>
</evidence>
<keyword evidence="5" id="KW-1185">Reference proteome</keyword>
<evidence type="ECO:0000313" key="4">
    <source>
        <dbReference type="EMBL" id="RYP82929.1"/>
    </source>
</evidence>
<organism evidence="4 5">
    <name type="scientific">Nocardioides guangzhouensis</name>
    <dbReference type="NCBI Taxonomy" id="2497878"/>
    <lineage>
        <taxon>Bacteria</taxon>
        <taxon>Bacillati</taxon>
        <taxon>Actinomycetota</taxon>
        <taxon>Actinomycetes</taxon>
        <taxon>Propionibacteriales</taxon>
        <taxon>Nocardioidaceae</taxon>
        <taxon>Nocardioides</taxon>
    </lineage>
</organism>
<dbReference type="InterPro" id="IPR052336">
    <property type="entry name" value="MlaD_Phospholipid_Transporter"/>
</dbReference>
<dbReference type="OrthoDB" id="3460188at2"/>
<evidence type="ECO:0000256" key="1">
    <source>
        <dbReference type="SAM" id="MobiDB-lite"/>
    </source>
</evidence>
<name>A0A4V1XYE1_9ACTN</name>
<reference evidence="4 5" key="1">
    <citation type="submission" date="2019-01" db="EMBL/GenBank/DDBJ databases">
        <title>Nocardioides guangzhouensis sp. nov., an actinobacterium isolated from soil.</title>
        <authorList>
            <person name="Fu Y."/>
            <person name="Cai Y."/>
            <person name="Lin Z."/>
            <person name="Chen P."/>
        </authorList>
    </citation>
    <scope>NUCLEOTIDE SEQUENCE [LARGE SCALE GENOMIC DNA]</scope>
    <source>
        <strain evidence="4 5">130</strain>
    </source>
</reference>
<dbReference type="Pfam" id="PF02470">
    <property type="entry name" value="MlaD"/>
    <property type="match status" value="1"/>
</dbReference>
<gene>
    <name evidence="4" type="ORF">EKO23_20675</name>
</gene>
<evidence type="ECO:0000259" key="3">
    <source>
        <dbReference type="Pfam" id="PF11887"/>
    </source>
</evidence>
<evidence type="ECO:0000259" key="2">
    <source>
        <dbReference type="Pfam" id="PF02470"/>
    </source>
</evidence>
<feature type="domain" description="Mce/MlaD" evidence="2">
    <location>
        <begin position="42"/>
        <end position="117"/>
    </location>
</feature>
<dbReference type="GO" id="GO:0005576">
    <property type="term" value="C:extracellular region"/>
    <property type="evidence" value="ECO:0007669"/>
    <property type="project" value="TreeGrafter"/>
</dbReference>
<feature type="domain" description="Mammalian cell entry C-terminal" evidence="3">
    <location>
        <begin position="124"/>
        <end position="339"/>
    </location>
</feature>
<feature type="compositionally biased region" description="Basic and acidic residues" evidence="1">
    <location>
        <begin position="329"/>
        <end position="338"/>
    </location>
</feature>
<dbReference type="InterPro" id="IPR005693">
    <property type="entry name" value="Mce"/>
</dbReference>
<dbReference type="Pfam" id="PF11887">
    <property type="entry name" value="Mce4_CUP1"/>
    <property type="match status" value="1"/>
</dbReference>
<sequence length="431" mass="47053">MTSRETNILRNTKLIGLLFIALIAAGVWSTYAVFTKKFTDYDEVSLETSRAGLNLPARADVKLRGVIVGEVLQQSASSDGAELTLGLYPDQVDTIPRNVTARIEPKTLFGEKYVALQIPESPDGAHIEAGDTITQTVLAHEVEETLNDLYPLLRTVQPAEINTTLNALATALEGRGEKIGENLETLDSYLQRVNPQLPDVVEDLRLLAKTSDLYTEVFPDIATTLRSSVTTGNTLVQREKKLNRLFDDVSAFSDTTRGFLDENEDNIIRVNELADAQFEVLGKYAPEFPCLTSGIVKAGKLQAQAFRGFTLHINLEMLPHQPRAYGPQDKPRYGDKRGPYCGSLPDSPYNQKNIAPSPGNADDGVDEPTGKGTMRSPLAWAETDAYAGSADEAAFVRSLLAASLGRDSSEVSDLSVMLFAPLVRGTEVSMR</sequence>
<dbReference type="InterPro" id="IPR024516">
    <property type="entry name" value="Mce_C"/>
</dbReference>
<dbReference type="AlphaFoldDB" id="A0A4V1XYE1"/>
<dbReference type="GO" id="GO:0051701">
    <property type="term" value="P:biological process involved in interaction with host"/>
    <property type="evidence" value="ECO:0007669"/>
    <property type="project" value="TreeGrafter"/>
</dbReference>
<dbReference type="RefSeq" id="WP_134720257.1">
    <property type="nucleotide sequence ID" value="NZ_SDKM01000040.1"/>
</dbReference>
<dbReference type="EMBL" id="SDKM01000040">
    <property type="protein sequence ID" value="RYP82929.1"/>
    <property type="molecule type" value="Genomic_DNA"/>
</dbReference>